<dbReference type="OrthoDB" id="4803088at2759"/>
<protein>
    <submittedName>
        <fullName evidence="1">Uncharacterized protein</fullName>
    </submittedName>
</protein>
<keyword evidence="2" id="KW-1185">Reference proteome</keyword>
<accession>A0A3N2PYM9</accession>
<proteinExistence type="predicted"/>
<evidence type="ECO:0000313" key="2">
    <source>
        <dbReference type="Proteomes" id="UP000272025"/>
    </source>
</evidence>
<gene>
    <name evidence="1" type="ORF">SODALDRAFT_331702</name>
</gene>
<organism evidence="1 2">
    <name type="scientific">Sodiomyces alkalinus (strain CBS 110278 / VKM F-3762 / F11)</name>
    <name type="common">Alkaliphilic filamentous fungus</name>
    <dbReference type="NCBI Taxonomy" id="1314773"/>
    <lineage>
        <taxon>Eukaryota</taxon>
        <taxon>Fungi</taxon>
        <taxon>Dikarya</taxon>
        <taxon>Ascomycota</taxon>
        <taxon>Pezizomycotina</taxon>
        <taxon>Sordariomycetes</taxon>
        <taxon>Hypocreomycetidae</taxon>
        <taxon>Glomerellales</taxon>
        <taxon>Plectosphaerellaceae</taxon>
        <taxon>Sodiomyces</taxon>
    </lineage>
</organism>
<name>A0A3N2PYM9_SODAK</name>
<reference evidence="1 2" key="1">
    <citation type="journal article" date="2018" name="Mol. Ecol.">
        <title>The obligate alkalophilic soda-lake fungus Sodiomyces alkalinus has shifted to a protein diet.</title>
        <authorList>
            <person name="Grum-Grzhimaylo A.A."/>
            <person name="Falkoski D.L."/>
            <person name="van den Heuvel J."/>
            <person name="Valero-Jimenez C.A."/>
            <person name="Min B."/>
            <person name="Choi I.G."/>
            <person name="Lipzen A."/>
            <person name="Daum C.G."/>
            <person name="Aanen D.K."/>
            <person name="Tsang A."/>
            <person name="Henrissat B."/>
            <person name="Bilanenko E.N."/>
            <person name="de Vries R.P."/>
            <person name="van Kan J.A.L."/>
            <person name="Grigoriev I.V."/>
            <person name="Debets A.J.M."/>
        </authorList>
    </citation>
    <scope>NUCLEOTIDE SEQUENCE [LARGE SCALE GENOMIC DNA]</scope>
    <source>
        <strain evidence="1 2">F11</strain>
    </source>
</reference>
<dbReference type="Proteomes" id="UP000272025">
    <property type="component" value="Unassembled WGS sequence"/>
</dbReference>
<sequence length="296" mass="35100">MQNQSFPMIYGLPLSWRLVPQDDSKEERAEWGQRHVENMLQNLLLRVMVPPGGRPHWRNKIRAQEWFPFNMWTFFRALVHLQDLGFDKESLFRGTNYVLSRTHITSEYGLKSHASDNRHGSWYVMTSVDLQPWSAELTTQCCLWQGLLDFVVGRDKDDTLLPHQIHKYGVKIAARGKEFTDERPEHIVVFVRRVHAFPMDDLHGILTGTVDRELRDVASSIRNEHCHIVTVWEWYEVEERAVFWMRDDVMEEMLRDYPTWDAMVYRTDVWTPVLGPDKTSPLDIVKWEQWGDQDNM</sequence>
<dbReference type="STRING" id="1314773.A0A3N2PYM9"/>
<dbReference type="AlphaFoldDB" id="A0A3N2PYM9"/>
<dbReference type="RefSeq" id="XP_028467398.1">
    <property type="nucleotide sequence ID" value="XM_028611515.1"/>
</dbReference>
<evidence type="ECO:0000313" key="1">
    <source>
        <dbReference type="EMBL" id="ROT39592.1"/>
    </source>
</evidence>
<dbReference type="GeneID" id="39579993"/>
<dbReference type="EMBL" id="ML119053">
    <property type="protein sequence ID" value="ROT39592.1"/>
    <property type="molecule type" value="Genomic_DNA"/>
</dbReference>